<evidence type="ECO:0000256" key="4">
    <source>
        <dbReference type="ARBA" id="ARBA00008770"/>
    </source>
</evidence>
<comment type="pathway">
    <text evidence="3">Glycan biosynthesis; trehalose biosynthesis.</text>
</comment>
<dbReference type="InterPro" id="IPR003337">
    <property type="entry name" value="Trehalose_PPase"/>
</dbReference>
<dbReference type="Proteomes" id="UP001408789">
    <property type="component" value="Unassembled WGS sequence"/>
</dbReference>
<comment type="cofactor">
    <cofactor evidence="2">
        <name>a divalent metal cation</name>
        <dbReference type="ChEBI" id="CHEBI:60240"/>
    </cofactor>
</comment>
<organism evidence="11 12">
    <name type="scientific">Deinandra increscens subsp. villosa</name>
    <dbReference type="NCBI Taxonomy" id="3103831"/>
    <lineage>
        <taxon>Eukaryota</taxon>
        <taxon>Viridiplantae</taxon>
        <taxon>Streptophyta</taxon>
        <taxon>Embryophyta</taxon>
        <taxon>Tracheophyta</taxon>
        <taxon>Spermatophyta</taxon>
        <taxon>Magnoliopsida</taxon>
        <taxon>eudicotyledons</taxon>
        <taxon>Gunneridae</taxon>
        <taxon>Pentapetalae</taxon>
        <taxon>asterids</taxon>
        <taxon>campanulids</taxon>
        <taxon>Asterales</taxon>
        <taxon>Asteraceae</taxon>
        <taxon>Asteroideae</taxon>
        <taxon>Heliantheae alliance</taxon>
        <taxon>Madieae</taxon>
        <taxon>Madiinae</taxon>
        <taxon>Deinandra</taxon>
    </lineage>
</organism>
<dbReference type="NCBIfam" id="TIGR01484">
    <property type="entry name" value="HAD-SF-IIB"/>
    <property type="match status" value="1"/>
</dbReference>
<dbReference type="NCBIfam" id="TIGR00685">
    <property type="entry name" value="T6PP"/>
    <property type="match status" value="1"/>
</dbReference>
<comment type="similarity">
    <text evidence="4">Belongs to the trehalose phosphatase family.</text>
</comment>
<feature type="region of interest" description="Disordered" evidence="10">
    <location>
        <begin position="683"/>
        <end position="703"/>
    </location>
</feature>
<evidence type="ECO:0000256" key="6">
    <source>
        <dbReference type="ARBA" id="ARBA00022801"/>
    </source>
</evidence>
<evidence type="ECO:0000256" key="7">
    <source>
        <dbReference type="ARBA" id="ARBA00023016"/>
    </source>
</evidence>
<reference evidence="11 12" key="1">
    <citation type="submission" date="2024-04" db="EMBL/GenBank/DDBJ databases">
        <title>The reference genome of an endangered Asteraceae, Deinandra increscens subsp. villosa, native to the Central Coast of California.</title>
        <authorList>
            <person name="Guilliams M."/>
            <person name="Hasenstab-Lehman K."/>
            <person name="Meyer R."/>
            <person name="Mcevoy S."/>
        </authorList>
    </citation>
    <scope>NUCLEOTIDE SEQUENCE [LARGE SCALE GENOMIC DNA]</scope>
    <source>
        <tissue evidence="11">Leaf</tissue>
    </source>
</reference>
<evidence type="ECO:0000256" key="9">
    <source>
        <dbReference type="ARBA" id="ARBA00030356"/>
    </source>
</evidence>
<dbReference type="SUPFAM" id="SSF141571">
    <property type="entry name" value="Pentapeptide repeat-like"/>
    <property type="match status" value="1"/>
</dbReference>
<dbReference type="InterPro" id="IPR044651">
    <property type="entry name" value="OTSB-like"/>
</dbReference>
<dbReference type="Gene3D" id="2.160.20.80">
    <property type="entry name" value="E3 ubiquitin-protein ligase SopA"/>
    <property type="match status" value="1"/>
</dbReference>
<dbReference type="FunFam" id="3.40.50.1000:FF:000073">
    <property type="entry name" value="Trehalose 6-phosphate phosphatase"/>
    <property type="match status" value="1"/>
</dbReference>
<evidence type="ECO:0000256" key="3">
    <source>
        <dbReference type="ARBA" id="ARBA00005199"/>
    </source>
</evidence>
<gene>
    <name evidence="11" type="ORF">SSX86_009327</name>
</gene>
<evidence type="ECO:0000256" key="1">
    <source>
        <dbReference type="ARBA" id="ARBA00000500"/>
    </source>
</evidence>
<dbReference type="AlphaFoldDB" id="A0AAP0DHM9"/>
<dbReference type="EC" id="3.1.3.12" evidence="5"/>
<evidence type="ECO:0000256" key="8">
    <source>
        <dbReference type="ARBA" id="ARBA00025274"/>
    </source>
</evidence>
<sequence length="720" mass="80235">MESSLNTGDKKTLKRWFFIDKRPKTGSPVLTDPAPINKSRLGIHSTMLPCSQSGPSFSSSILTAPRKKPIKLDDVRSNGWLDAMHSSSPPRKKIVKDFGVEIASDDTDVVYNSWMVKYPSALNSFEHIINRAKDKKIVIFLDYDGTLSPIVDDPDRAFMSDDMRSAVKGVAEHFPTTIISGRSRDKVHELVGLTELYYAGSHGMDIMFPLQDTSSIHHLSCIRSTDKQGKEVNLFQPAREFISMIDEVFRTLVDVTKDIPGAKVENHKFCTSVHYRNVDEKSWLVVAQLVHDVLKDYPRLRLTHGRKVLEVRPVIDWDKGKAVEFLLESLGLSNSDDVLPIYIGDDRTDEDAFKVLRERNRGYGILVSSIPKESKAFLSLRDTLEVLEFLKSLVKWKEQEDMKHVFHAGLTTSRASHVPLIHFCSNFPSSSLCRTYTQSRYGAHFTFITPNQISEYLLTFIIFSWRIASKSSLKIDNMPIESAKRDFYQRSYFSDNTAKSDSEPRNWKALVSTALAAAVITFSSDMSALADLNKYEADIRGEFGIGSAAQFGSADLRKAVHVNENFRRANFTSADMRESDFSGSTFNGAYLEKAVAYKANFTGADLSDTLMDRMVLNEANLTNAILARTVLTRSDLGRAVIEGADFSDAVLDLTQKQALCKYASGTNPTTGVSTRTSLGCGNSRRNAYGSPSSPLLSAPPPKLLDRDGFCDDATGLCDAK</sequence>
<dbReference type="EMBL" id="JBCNJP010000010">
    <property type="protein sequence ID" value="KAK9072892.1"/>
    <property type="molecule type" value="Genomic_DNA"/>
</dbReference>
<dbReference type="PANTHER" id="PTHR43768">
    <property type="entry name" value="TREHALOSE 6-PHOSPHATE PHOSPHATASE"/>
    <property type="match status" value="1"/>
</dbReference>
<dbReference type="PANTHER" id="PTHR43768:SF17">
    <property type="entry name" value="TREHALOSE-PHOSPHATE PHOSPHATASE F-RELATED"/>
    <property type="match status" value="1"/>
</dbReference>
<evidence type="ECO:0000313" key="12">
    <source>
        <dbReference type="Proteomes" id="UP001408789"/>
    </source>
</evidence>
<keyword evidence="6" id="KW-0378">Hydrolase</keyword>
<comment type="function">
    <text evidence="8">Removes the phosphate from trehalose 6-phosphate to produce free trehalose. Trehalose accumulation in plant may improve abiotic stress tolerance.</text>
</comment>
<comment type="caution">
    <text evidence="11">The sequence shown here is derived from an EMBL/GenBank/DDBJ whole genome shotgun (WGS) entry which is preliminary data.</text>
</comment>
<evidence type="ECO:0000256" key="5">
    <source>
        <dbReference type="ARBA" id="ARBA00013086"/>
    </source>
</evidence>
<dbReference type="Pfam" id="PF02358">
    <property type="entry name" value="Trehalose_PPase"/>
    <property type="match status" value="1"/>
</dbReference>
<evidence type="ECO:0000256" key="10">
    <source>
        <dbReference type="SAM" id="MobiDB-lite"/>
    </source>
</evidence>
<accession>A0AAP0DHM9</accession>
<comment type="catalytic activity">
    <reaction evidence="1">
        <text>alpha,alpha-trehalose 6-phosphate + H2O = alpha,alpha-trehalose + phosphate</text>
        <dbReference type="Rhea" id="RHEA:23420"/>
        <dbReference type="ChEBI" id="CHEBI:15377"/>
        <dbReference type="ChEBI" id="CHEBI:16551"/>
        <dbReference type="ChEBI" id="CHEBI:43474"/>
        <dbReference type="ChEBI" id="CHEBI:58429"/>
        <dbReference type="EC" id="3.1.3.12"/>
    </reaction>
</comment>
<dbReference type="GO" id="GO:0005992">
    <property type="term" value="P:trehalose biosynthetic process"/>
    <property type="evidence" value="ECO:0007669"/>
    <property type="project" value="InterPro"/>
</dbReference>
<evidence type="ECO:0000313" key="11">
    <source>
        <dbReference type="EMBL" id="KAK9072892.1"/>
    </source>
</evidence>
<dbReference type="InterPro" id="IPR023214">
    <property type="entry name" value="HAD_sf"/>
</dbReference>
<dbReference type="Gene3D" id="3.40.50.1000">
    <property type="entry name" value="HAD superfamily/HAD-like"/>
    <property type="match status" value="2"/>
</dbReference>
<protein>
    <recommendedName>
        <fullName evidence="5">trehalose-phosphatase</fullName>
        <ecNumber evidence="5">3.1.3.12</ecNumber>
    </recommendedName>
    <alternativeName>
        <fullName evidence="9">Trehalose 6-phosphate phosphatase</fullName>
    </alternativeName>
</protein>
<keyword evidence="12" id="KW-1185">Reference proteome</keyword>
<dbReference type="GO" id="GO:0004805">
    <property type="term" value="F:trehalose-phosphatase activity"/>
    <property type="evidence" value="ECO:0007669"/>
    <property type="project" value="UniProtKB-EC"/>
</dbReference>
<name>A0AAP0DHM9_9ASTR</name>
<evidence type="ECO:0000256" key="2">
    <source>
        <dbReference type="ARBA" id="ARBA00001968"/>
    </source>
</evidence>
<dbReference type="Pfam" id="PF00805">
    <property type="entry name" value="Pentapeptide"/>
    <property type="match status" value="2"/>
</dbReference>
<dbReference type="InterPro" id="IPR036412">
    <property type="entry name" value="HAD-like_sf"/>
</dbReference>
<dbReference type="CDD" id="cd01627">
    <property type="entry name" value="HAD_TPP"/>
    <property type="match status" value="1"/>
</dbReference>
<dbReference type="InterPro" id="IPR006379">
    <property type="entry name" value="HAD-SF_hydro_IIB"/>
</dbReference>
<dbReference type="SUPFAM" id="SSF56784">
    <property type="entry name" value="HAD-like"/>
    <property type="match status" value="1"/>
</dbReference>
<dbReference type="InterPro" id="IPR001646">
    <property type="entry name" value="5peptide_repeat"/>
</dbReference>
<proteinExistence type="inferred from homology"/>
<keyword evidence="7" id="KW-0346">Stress response</keyword>